<dbReference type="Proteomes" id="UP000824469">
    <property type="component" value="Unassembled WGS sequence"/>
</dbReference>
<dbReference type="InterPro" id="IPR042197">
    <property type="entry name" value="Apaf_helical"/>
</dbReference>
<dbReference type="AlphaFoldDB" id="A0AA38FM80"/>
<comment type="caution">
    <text evidence="1">The sequence shown here is derived from an EMBL/GenBank/DDBJ whole genome shotgun (WGS) entry which is preliminary data.</text>
</comment>
<name>A0AA38FM80_TAXCH</name>
<sequence length="65" mass="7051">NDGILPMSIDHETARSVCRECGGLPLALKVVGQAMAGVTHSNEWEFALNSLQNAQDYGDVTDKLY</sequence>
<reference evidence="1 2" key="1">
    <citation type="journal article" date="2021" name="Nat. Plants">
        <title>The Taxus genome provides insights into paclitaxel biosynthesis.</title>
        <authorList>
            <person name="Xiong X."/>
            <person name="Gou J."/>
            <person name="Liao Q."/>
            <person name="Li Y."/>
            <person name="Zhou Q."/>
            <person name="Bi G."/>
            <person name="Li C."/>
            <person name="Du R."/>
            <person name="Wang X."/>
            <person name="Sun T."/>
            <person name="Guo L."/>
            <person name="Liang H."/>
            <person name="Lu P."/>
            <person name="Wu Y."/>
            <person name="Zhang Z."/>
            <person name="Ro D.K."/>
            <person name="Shang Y."/>
            <person name="Huang S."/>
            <person name="Yan J."/>
        </authorList>
    </citation>
    <scope>NUCLEOTIDE SEQUENCE [LARGE SCALE GENOMIC DNA]</scope>
    <source>
        <strain evidence="1">Ta-2019</strain>
    </source>
</reference>
<keyword evidence="2" id="KW-1185">Reference proteome</keyword>
<dbReference type="EMBL" id="JAHRHJ020000008">
    <property type="protein sequence ID" value="KAH9307172.1"/>
    <property type="molecule type" value="Genomic_DNA"/>
</dbReference>
<accession>A0AA38FM80</accession>
<gene>
    <name evidence="1" type="ORF">KI387_044387</name>
</gene>
<dbReference type="SUPFAM" id="SSF52540">
    <property type="entry name" value="P-loop containing nucleoside triphosphate hydrolases"/>
    <property type="match status" value="1"/>
</dbReference>
<evidence type="ECO:0000313" key="1">
    <source>
        <dbReference type="EMBL" id="KAH9307172.1"/>
    </source>
</evidence>
<organism evidence="1 2">
    <name type="scientific">Taxus chinensis</name>
    <name type="common">Chinese yew</name>
    <name type="synonym">Taxus wallichiana var. chinensis</name>
    <dbReference type="NCBI Taxonomy" id="29808"/>
    <lineage>
        <taxon>Eukaryota</taxon>
        <taxon>Viridiplantae</taxon>
        <taxon>Streptophyta</taxon>
        <taxon>Embryophyta</taxon>
        <taxon>Tracheophyta</taxon>
        <taxon>Spermatophyta</taxon>
        <taxon>Pinopsida</taxon>
        <taxon>Pinidae</taxon>
        <taxon>Conifers II</taxon>
        <taxon>Cupressales</taxon>
        <taxon>Taxaceae</taxon>
        <taxon>Taxus</taxon>
    </lineage>
</organism>
<feature type="non-terminal residue" evidence="1">
    <location>
        <position position="1"/>
    </location>
</feature>
<dbReference type="InterPro" id="IPR027417">
    <property type="entry name" value="P-loop_NTPase"/>
</dbReference>
<dbReference type="Gene3D" id="1.10.8.430">
    <property type="entry name" value="Helical domain of apoptotic protease-activating factors"/>
    <property type="match status" value="1"/>
</dbReference>
<protein>
    <recommendedName>
        <fullName evidence="3">NB-ARC domain-containing protein</fullName>
    </recommendedName>
</protein>
<evidence type="ECO:0000313" key="2">
    <source>
        <dbReference type="Proteomes" id="UP000824469"/>
    </source>
</evidence>
<evidence type="ECO:0008006" key="3">
    <source>
        <dbReference type="Google" id="ProtNLM"/>
    </source>
</evidence>
<dbReference type="GO" id="GO:0043531">
    <property type="term" value="F:ADP binding"/>
    <property type="evidence" value="ECO:0007669"/>
    <property type="project" value="InterPro"/>
</dbReference>
<proteinExistence type="predicted"/>
<feature type="non-terminal residue" evidence="1">
    <location>
        <position position="65"/>
    </location>
</feature>